<dbReference type="GO" id="GO:0005524">
    <property type="term" value="F:ATP binding"/>
    <property type="evidence" value="ECO:0007669"/>
    <property type="project" value="InterPro"/>
</dbReference>
<dbReference type="AlphaFoldDB" id="A0A9Q3CV20"/>
<dbReference type="Proteomes" id="UP000765509">
    <property type="component" value="Unassembled WGS sequence"/>
</dbReference>
<protein>
    <recommendedName>
        <fullName evidence="3">SNF2 N-terminal domain-containing protein</fullName>
    </recommendedName>
</protein>
<dbReference type="Pfam" id="PF00176">
    <property type="entry name" value="SNF2-rel_dom"/>
    <property type="match status" value="1"/>
</dbReference>
<accession>A0A9Q3CV20</accession>
<dbReference type="InterPro" id="IPR027417">
    <property type="entry name" value="P-loop_NTPase"/>
</dbReference>
<organism evidence="4 5">
    <name type="scientific">Austropuccinia psidii MF-1</name>
    <dbReference type="NCBI Taxonomy" id="1389203"/>
    <lineage>
        <taxon>Eukaryota</taxon>
        <taxon>Fungi</taxon>
        <taxon>Dikarya</taxon>
        <taxon>Basidiomycota</taxon>
        <taxon>Pucciniomycotina</taxon>
        <taxon>Pucciniomycetes</taxon>
        <taxon>Pucciniales</taxon>
        <taxon>Sphaerophragmiaceae</taxon>
        <taxon>Austropuccinia</taxon>
    </lineage>
</organism>
<comment type="caution">
    <text evidence="4">The sequence shown here is derived from an EMBL/GenBank/DDBJ whole genome shotgun (WGS) entry which is preliminary data.</text>
</comment>
<reference evidence="4" key="1">
    <citation type="submission" date="2021-03" db="EMBL/GenBank/DDBJ databases">
        <title>Draft genome sequence of rust myrtle Austropuccinia psidii MF-1, a brazilian biotype.</title>
        <authorList>
            <person name="Quecine M.C."/>
            <person name="Pachon D.M.R."/>
            <person name="Bonatelli M.L."/>
            <person name="Correr F.H."/>
            <person name="Franceschini L.M."/>
            <person name="Leite T.F."/>
            <person name="Margarido G.R.A."/>
            <person name="Almeida C.A."/>
            <person name="Ferrarezi J.A."/>
            <person name="Labate C.A."/>
        </authorList>
    </citation>
    <scope>NUCLEOTIDE SEQUENCE</scope>
    <source>
        <strain evidence="4">MF-1</strain>
    </source>
</reference>
<evidence type="ECO:0000256" key="2">
    <source>
        <dbReference type="ARBA" id="ARBA00022840"/>
    </source>
</evidence>
<gene>
    <name evidence="4" type="ORF">O181_030188</name>
</gene>
<dbReference type="InterPro" id="IPR000330">
    <property type="entry name" value="SNF2_N"/>
</dbReference>
<sequence>MNSLLSSCQICLAGTPIHNIISDLWGIISFIAQPQSSDQDSWSPFILSSLSKGSNDILHLPLQHLSLRRTKTKHLQSLPTISHHYELLPLNPKMQQEYSTLHQEFQSSKIKGPGESSRNINNLPIHCKHHIILNSMADVYLEDHEGRSTQYNSATIT</sequence>
<keyword evidence="5" id="KW-1185">Reference proteome</keyword>
<dbReference type="InterPro" id="IPR038718">
    <property type="entry name" value="SNF2-like_sf"/>
</dbReference>
<evidence type="ECO:0000256" key="1">
    <source>
        <dbReference type="ARBA" id="ARBA00022741"/>
    </source>
</evidence>
<feature type="domain" description="SNF2 N-terminal" evidence="3">
    <location>
        <begin position="3"/>
        <end position="112"/>
    </location>
</feature>
<dbReference type="OrthoDB" id="2505291at2759"/>
<dbReference type="Gene3D" id="3.40.50.300">
    <property type="entry name" value="P-loop containing nucleotide triphosphate hydrolases"/>
    <property type="match status" value="1"/>
</dbReference>
<keyword evidence="1" id="KW-0547">Nucleotide-binding</keyword>
<proteinExistence type="predicted"/>
<evidence type="ECO:0000313" key="5">
    <source>
        <dbReference type="Proteomes" id="UP000765509"/>
    </source>
</evidence>
<evidence type="ECO:0000259" key="3">
    <source>
        <dbReference type="Pfam" id="PF00176"/>
    </source>
</evidence>
<dbReference type="Gene3D" id="3.40.50.10810">
    <property type="entry name" value="Tandem AAA-ATPase domain"/>
    <property type="match status" value="1"/>
</dbReference>
<name>A0A9Q3CV20_9BASI</name>
<dbReference type="EMBL" id="AVOT02010600">
    <property type="protein sequence ID" value="MBW0490473.1"/>
    <property type="molecule type" value="Genomic_DNA"/>
</dbReference>
<evidence type="ECO:0000313" key="4">
    <source>
        <dbReference type="EMBL" id="MBW0490473.1"/>
    </source>
</evidence>
<keyword evidence="2" id="KW-0067">ATP-binding</keyword>